<dbReference type="HOGENOM" id="CLU_051402_4_3_9"/>
<name>A0A0E3M7T8_CLOSL</name>
<dbReference type="InterPro" id="IPR008254">
    <property type="entry name" value="Flavodoxin/NO_synth"/>
</dbReference>
<dbReference type="STRING" id="1548.CSCA_0928"/>
<evidence type="ECO:0000256" key="2">
    <source>
        <dbReference type="ARBA" id="ARBA00005267"/>
    </source>
</evidence>
<keyword evidence="10" id="KW-1185">Reference proteome</keyword>
<dbReference type="PROSITE" id="PS00201">
    <property type="entry name" value="FLAVODOXIN"/>
    <property type="match status" value="1"/>
</dbReference>
<dbReference type="NCBIfam" id="NF004049">
    <property type="entry name" value="PRK05568.1"/>
    <property type="match status" value="1"/>
</dbReference>
<evidence type="ECO:0000259" key="8">
    <source>
        <dbReference type="PROSITE" id="PS50902"/>
    </source>
</evidence>
<dbReference type="GO" id="GO:0010181">
    <property type="term" value="F:FMN binding"/>
    <property type="evidence" value="ECO:0007669"/>
    <property type="project" value="UniProtKB-UniRule"/>
</dbReference>
<dbReference type="InterPro" id="IPR001226">
    <property type="entry name" value="Flavodoxin_CS"/>
</dbReference>
<dbReference type="GO" id="GO:0009055">
    <property type="term" value="F:electron transfer activity"/>
    <property type="evidence" value="ECO:0007669"/>
    <property type="project" value="UniProtKB-UniRule"/>
</dbReference>
<dbReference type="GO" id="GO:0016651">
    <property type="term" value="F:oxidoreductase activity, acting on NAD(P)H"/>
    <property type="evidence" value="ECO:0007669"/>
    <property type="project" value="UniProtKB-ARBA"/>
</dbReference>
<dbReference type="Proteomes" id="UP000033115">
    <property type="component" value="Chromosome"/>
</dbReference>
<dbReference type="PANTHER" id="PTHR43717">
    <property type="entry name" value="ANAEROBIC NITRIC OXIDE REDUCTASE FLAVORUBREDOXIN"/>
    <property type="match status" value="1"/>
</dbReference>
<comment type="function">
    <text evidence="7">Low-potential electron donor to a number of redox enzymes.</text>
</comment>
<evidence type="ECO:0000256" key="5">
    <source>
        <dbReference type="ARBA" id="ARBA00022643"/>
    </source>
</evidence>
<dbReference type="Gene3D" id="3.40.50.360">
    <property type="match status" value="1"/>
</dbReference>
<keyword evidence="4 7" id="KW-0285">Flavoprotein</keyword>
<dbReference type="NCBIfam" id="NF004050">
    <property type="entry name" value="PRK05569.1"/>
    <property type="match status" value="1"/>
</dbReference>
<dbReference type="NCBIfam" id="TIGR01753">
    <property type="entry name" value="flav_short"/>
    <property type="match status" value="1"/>
</dbReference>
<keyword evidence="6 7" id="KW-0249">Electron transport</keyword>
<evidence type="ECO:0000256" key="7">
    <source>
        <dbReference type="RuleBase" id="RU367037"/>
    </source>
</evidence>
<dbReference type="InterPro" id="IPR029039">
    <property type="entry name" value="Flavoprotein-like_sf"/>
</dbReference>
<evidence type="ECO:0000313" key="10">
    <source>
        <dbReference type="Proteomes" id="UP000033115"/>
    </source>
</evidence>
<accession>A0A0E3M7T8</accession>
<dbReference type="AlphaFoldDB" id="A0A0E3M7T8"/>
<evidence type="ECO:0000313" key="9">
    <source>
        <dbReference type="EMBL" id="AKA68053.1"/>
    </source>
</evidence>
<feature type="domain" description="Flavodoxin-like" evidence="8">
    <location>
        <begin position="4"/>
        <end position="140"/>
    </location>
</feature>
<dbReference type="PROSITE" id="PS50902">
    <property type="entry name" value="FLAVODOXIN_LIKE"/>
    <property type="match status" value="1"/>
</dbReference>
<comment type="cofactor">
    <cofactor evidence="1 7">
        <name>FMN</name>
        <dbReference type="ChEBI" id="CHEBI:58210"/>
    </cofactor>
</comment>
<dbReference type="Pfam" id="PF00258">
    <property type="entry name" value="Flavodoxin_1"/>
    <property type="match status" value="1"/>
</dbReference>
<dbReference type="PANTHER" id="PTHR43717:SF1">
    <property type="entry name" value="ANAEROBIC NITRIC OXIDE REDUCTASE FLAVORUBREDOXIN"/>
    <property type="match status" value="1"/>
</dbReference>
<keyword evidence="5 7" id="KW-0288">FMN</keyword>
<sequence>MKNVVIIYWSGTGNTEAMATGVMDGAKSENVNVRLLNVGEAKVEDVLKADAVALGCPSMGSEQLEESEMEPFIESISDAIEGKDTALFGSYGWGNGEWMTDWQERMESYGARVIEDGFIINNEPDEDGIKKCKELGELLARA</sequence>
<protein>
    <recommendedName>
        <fullName evidence="7">Flavodoxin</fullName>
    </recommendedName>
</protein>
<dbReference type="EMBL" id="CP009933">
    <property type="protein sequence ID" value="AKA68053.1"/>
    <property type="molecule type" value="Genomic_DNA"/>
</dbReference>
<proteinExistence type="inferred from homology"/>
<evidence type="ECO:0000256" key="4">
    <source>
        <dbReference type="ARBA" id="ARBA00022630"/>
    </source>
</evidence>
<comment type="similarity">
    <text evidence="2 7">Belongs to the flavodoxin family.</text>
</comment>
<dbReference type="KEGG" id="csq:CSCA_0928"/>
<organism evidence="9 10">
    <name type="scientific">Clostridium scatologenes</name>
    <dbReference type="NCBI Taxonomy" id="1548"/>
    <lineage>
        <taxon>Bacteria</taxon>
        <taxon>Bacillati</taxon>
        <taxon>Bacillota</taxon>
        <taxon>Clostridia</taxon>
        <taxon>Eubacteriales</taxon>
        <taxon>Clostridiaceae</taxon>
        <taxon>Clostridium</taxon>
    </lineage>
</organism>
<dbReference type="InterPro" id="IPR010087">
    <property type="entry name" value="Flav_short"/>
</dbReference>
<keyword evidence="3 7" id="KW-0813">Transport</keyword>
<reference evidence="9 10" key="1">
    <citation type="journal article" date="2015" name="J. Biotechnol.">
        <title>Complete genome sequence of a malodorant-producing acetogen, Clostridium scatologenes ATCC 25775(T).</title>
        <authorList>
            <person name="Zhu Z."/>
            <person name="Guo T."/>
            <person name="Zheng H."/>
            <person name="Song T."/>
            <person name="Ouyang P."/>
            <person name="Xie J."/>
        </authorList>
    </citation>
    <scope>NUCLEOTIDE SEQUENCE [LARGE SCALE GENOMIC DNA]</scope>
    <source>
        <strain evidence="9 10">ATCC 25775</strain>
    </source>
</reference>
<dbReference type="RefSeq" id="WP_029159552.1">
    <property type="nucleotide sequence ID" value="NZ_CP009933.1"/>
</dbReference>
<evidence type="ECO:0000256" key="1">
    <source>
        <dbReference type="ARBA" id="ARBA00001917"/>
    </source>
</evidence>
<dbReference type="SUPFAM" id="SSF52218">
    <property type="entry name" value="Flavoproteins"/>
    <property type="match status" value="1"/>
</dbReference>
<evidence type="ECO:0000256" key="6">
    <source>
        <dbReference type="ARBA" id="ARBA00022982"/>
    </source>
</evidence>
<evidence type="ECO:0000256" key="3">
    <source>
        <dbReference type="ARBA" id="ARBA00022448"/>
    </source>
</evidence>
<gene>
    <name evidence="9" type="ORF">CSCA_0928</name>
</gene>